<evidence type="ECO:0000256" key="8">
    <source>
        <dbReference type="ARBA" id="ARBA00023012"/>
    </source>
</evidence>
<dbReference type="InterPro" id="IPR036097">
    <property type="entry name" value="HisK_dim/P_sf"/>
</dbReference>
<keyword evidence="7 12" id="KW-0418">Kinase</keyword>
<evidence type="ECO:0000259" key="10">
    <source>
        <dbReference type="PROSITE" id="PS50109"/>
    </source>
</evidence>
<dbReference type="Gene3D" id="1.10.287.130">
    <property type="match status" value="1"/>
</dbReference>
<dbReference type="Pfam" id="PF00512">
    <property type="entry name" value="HisKA"/>
    <property type="match status" value="1"/>
</dbReference>
<dbReference type="SUPFAM" id="SSF55874">
    <property type="entry name" value="ATPase domain of HSP90 chaperone/DNA topoisomerase II/histidine kinase"/>
    <property type="match status" value="1"/>
</dbReference>
<evidence type="ECO:0000313" key="13">
    <source>
        <dbReference type="Proteomes" id="UP000660611"/>
    </source>
</evidence>
<dbReference type="SMART" id="SM00065">
    <property type="entry name" value="GAF"/>
    <property type="match status" value="1"/>
</dbReference>
<organism evidence="12 13">
    <name type="scientific">Dactylosporangium siamense</name>
    <dbReference type="NCBI Taxonomy" id="685454"/>
    <lineage>
        <taxon>Bacteria</taxon>
        <taxon>Bacillati</taxon>
        <taxon>Actinomycetota</taxon>
        <taxon>Actinomycetes</taxon>
        <taxon>Micromonosporales</taxon>
        <taxon>Micromonosporaceae</taxon>
        <taxon>Dactylosporangium</taxon>
    </lineage>
</organism>
<dbReference type="GO" id="GO:0005886">
    <property type="term" value="C:plasma membrane"/>
    <property type="evidence" value="ECO:0007669"/>
    <property type="project" value="UniProtKB-SubCell"/>
</dbReference>
<dbReference type="Pfam" id="PF13185">
    <property type="entry name" value="GAF_2"/>
    <property type="match status" value="1"/>
</dbReference>
<dbReference type="Proteomes" id="UP000660611">
    <property type="component" value="Unassembled WGS sequence"/>
</dbReference>
<evidence type="ECO:0000256" key="4">
    <source>
        <dbReference type="ARBA" id="ARBA00012438"/>
    </source>
</evidence>
<comment type="cofactor">
    <cofactor evidence="2">
        <name>a divalent metal cation</name>
        <dbReference type="ChEBI" id="CHEBI:60240"/>
    </cofactor>
</comment>
<keyword evidence="6" id="KW-0808">Transferase</keyword>
<keyword evidence="13" id="KW-1185">Reference proteome</keyword>
<dbReference type="Pfam" id="PF00989">
    <property type="entry name" value="PAS"/>
    <property type="match status" value="1"/>
</dbReference>
<evidence type="ECO:0000256" key="6">
    <source>
        <dbReference type="ARBA" id="ARBA00022679"/>
    </source>
</evidence>
<dbReference type="FunFam" id="3.30.565.10:FF:000006">
    <property type="entry name" value="Sensor histidine kinase WalK"/>
    <property type="match status" value="1"/>
</dbReference>
<dbReference type="SMART" id="SM00388">
    <property type="entry name" value="HisKA"/>
    <property type="match status" value="1"/>
</dbReference>
<evidence type="ECO:0000256" key="3">
    <source>
        <dbReference type="ARBA" id="ARBA00004236"/>
    </source>
</evidence>
<comment type="subcellular location">
    <subcellularLocation>
        <location evidence="3">Cell membrane</location>
    </subcellularLocation>
</comment>
<keyword evidence="8" id="KW-0902">Two-component regulatory system</keyword>
<dbReference type="InterPro" id="IPR050736">
    <property type="entry name" value="Sensor_HK_Regulatory"/>
</dbReference>
<evidence type="ECO:0000256" key="2">
    <source>
        <dbReference type="ARBA" id="ARBA00001968"/>
    </source>
</evidence>
<evidence type="ECO:0000256" key="7">
    <source>
        <dbReference type="ARBA" id="ARBA00022777"/>
    </source>
</evidence>
<dbReference type="InterPro" id="IPR003661">
    <property type="entry name" value="HisK_dim/P_dom"/>
</dbReference>
<dbReference type="PROSITE" id="PS50112">
    <property type="entry name" value="PAS"/>
    <property type="match status" value="1"/>
</dbReference>
<dbReference type="InterPro" id="IPR003018">
    <property type="entry name" value="GAF"/>
</dbReference>
<dbReference type="EC" id="2.7.13.3" evidence="4"/>
<dbReference type="SMART" id="SM00387">
    <property type="entry name" value="HATPase_c"/>
    <property type="match status" value="1"/>
</dbReference>
<dbReference type="NCBIfam" id="TIGR00229">
    <property type="entry name" value="sensory_box"/>
    <property type="match status" value="1"/>
</dbReference>
<dbReference type="GO" id="GO:0006355">
    <property type="term" value="P:regulation of DNA-templated transcription"/>
    <property type="evidence" value="ECO:0007669"/>
    <property type="project" value="InterPro"/>
</dbReference>
<dbReference type="SUPFAM" id="SSF55785">
    <property type="entry name" value="PYP-like sensor domain (PAS domain)"/>
    <property type="match status" value="1"/>
</dbReference>
<feature type="domain" description="Histidine kinase" evidence="10">
    <location>
        <begin position="338"/>
        <end position="557"/>
    </location>
</feature>
<dbReference type="InterPro" id="IPR005467">
    <property type="entry name" value="His_kinase_dom"/>
</dbReference>
<dbReference type="EMBL" id="BONQ01000056">
    <property type="protein sequence ID" value="GIG45771.1"/>
    <property type="molecule type" value="Genomic_DNA"/>
</dbReference>
<sequence length="561" mass="61071">MSKDRELVLVSLLQEATRIANEADHIADAGLPVIQAVCAATGWNAGHLCLPDERDRRVFVSTDIWFEDVPGSFAGLRAASEGFRFTYGGGIVGQAARSGRPVWSPDVARDANFIRSRIPGAIDGVGAAVAFPITARGVVSAVLEFFTHEPAEPDPRLLEIMAAVGIQLGRVADRMAATQALRFGAERLERILDSCVEAFVAMDEGGMITSWNAAAEKVFGLSKEEAIGRRLADTIVPPRYREAHHLGVGRFLTTGEKHVLDNRIEIEAWHANGYEFPIELAIWAVQDAMQGWSFNAFVHDITDRKRTEDALRAAYEHEREAVSRLRELDVAKSDFVATVSHEFRTPLTNVIGHLEVLTSGDAGELNPAQARMLQVIGRNSDRLRALIEDLLTISKVEAGVFDLDLVPTDLTEVLVAAHAAVGPRARRRDHRLELNVAPRLGAIDADPEQLQRALVNLLVNGINFTPDGGLIEMVARLDGDHVLITVRDTGVGIDPAEQGQLFTRFFRGTFAIREAVQGAGLGLAITKTIVEGHGGEVAVDSVVGAGTTFTIRIPRERPVWL</sequence>
<dbReference type="CDD" id="cd00130">
    <property type="entry name" value="PAS"/>
    <property type="match status" value="1"/>
</dbReference>
<dbReference type="SMART" id="SM00091">
    <property type="entry name" value="PAS"/>
    <property type="match status" value="1"/>
</dbReference>
<name>A0A919PM61_9ACTN</name>
<dbReference type="CDD" id="cd00075">
    <property type="entry name" value="HATPase"/>
    <property type="match status" value="1"/>
</dbReference>
<dbReference type="InterPro" id="IPR004358">
    <property type="entry name" value="Sig_transdc_His_kin-like_C"/>
</dbReference>
<evidence type="ECO:0000259" key="11">
    <source>
        <dbReference type="PROSITE" id="PS50112"/>
    </source>
</evidence>
<proteinExistence type="predicted"/>
<reference evidence="12" key="1">
    <citation type="submission" date="2021-01" db="EMBL/GenBank/DDBJ databases">
        <title>Whole genome shotgun sequence of Dactylosporangium siamense NBRC 106093.</title>
        <authorList>
            <person name="Komaki H."/>
            <person name="Tamura T."/>
        </authorList>
    </citation>
    <scope>NUCLEOTIDE SEQUENCE</scope>
    <source>
        <strain evidence="12">NBRC 106093</strain>
    </source>
</reference>
<evidence type="ECO:0000256" key="1">
    <source>
        <dbReference type="ARBA" id="ARBA00000085"/>
    </source>
</evidence>
<dbReference type="GO" id="GO:0000155">
    <property type="term" value="F:phosphorelay sensor kinase activity"/>
    <property type="evidence" value="ECO:0007669"/>
    <property type="project" value="InterPro"/>
</dbReference>
<gene>
    <name evidence="12" type="ORF">Dsi01nite_038120</name>
</gene>
<dbReference type="GO" id="GO:0005509">
    <property type="term" value="F:calcium ion binding"/>
    <property type="evidence" value="ECO:0007669"/>
    <property type="project" value="UniProtKB-ARBA"/>
</dbReference>
<dbReference type="InterPro" id="IPR029016">
    <property type="entry name" value="GAF-like_dom_sf"/>
</dbReference>
<feature type="domain" description="PAS" evidence="11">
    <location>
        <begin position="184"/>
        <end position="255"/>
    </location>
</feature>
<dbReference type="InterPro" id="IPR000014">
    <property type="entry name" value="PAS"/>
</dbReference>
<dbReference type="Gene3D" id="3.30.450.40">
    <property type="match status" value="1"/>
</dbReference>
<evidence type="ECO:0000313" key="12">
    <source>
        <dbReference type="EMBL" id="GIG45771.1"/>
    </source>
</evidence>
<dbReference type="SUPFAM" id="SSF47384">
    <property type="entry name" value="Homodimeric domain of signal transducing histidine kinase"/>
    <property type="match status" value="1"/>
</dbReference>
<dbReference type="PANTHER" id="PTHR43711:SF1">
    <property type="entry name" value="HISTIDINE KINASE 1"/>
    <property type="match status" value="1"/>
</dbReference>
<dbReference type="InterPro" id="IPR036890">
    <property type="entry name" value="HATPase_C_sf"/>
</dbReference>
<dbReference type="InterPro" id="IPR035965">
    <property type="entry name" value="PAS-like_dom_sf"/>
</dbReference>
<dbReference type="SUPFAM" id="SSF55781">
    <property type="entry name" value="GAF domain-like"/>
    <property type="match status" value="1"/>
</dbReference>
<accession>A0A919PM61</accession>
<dbReference type="InterPro" id="IPR013767">
    <property type="entry name" value="PAS_fold"/>
</dbReference>
<comment type="caution">
    <text evidence="12">The sequence shown here is derived from an EMBL/GenBank/DDBJ whole genome shotgun (WGS) entry which is preliminary data.</text>
</comment>
<dbReference type="Gene3D" id="3.30.450.20">
    <property type="entry name" value="PAS domain"/>
    <property type="match status" value="1"/>
</dbReference>
<dbReference type="Gene3D" id="3.30.565.10">
    <property type="entry name" value="Histidine kinase-like ATPase, C-terminal domain"/>
    <property type="match status" value="1"/>
</dbReference>
<evidence type="ECO:0000256" key="9">
    <source>
        <dbReference type="ARBA" id="ARBA00023136"/>
    </source>
</evidence>
<dbReference type="InterPro" id="IPR003594">
    <property type="entry name" value="HATPase_dom"/>
</dbReference>
<protein>
    <recommendedName>
        <fullName evidence="4">histidine kinase</fullName>
        <ecNumber evidence="4">2.7.13.3</ecNumber>
    </recommendedName>
</protein>
<dbReference type="RefSeq" id="WP_203847573.1">
    <property type="nucleotide sequence ID" value="NZ_BAAAVW010000033.1"/>
</dbReference>
<comment type="catalytic activity">
    <reaction evidence="1">
        <text>ATP + protein L-histidine = ADP + protein N-phospho-L-histidine.</text>
        <dbReference type="EC" id="2.7.13.3"/>
    </reaction>
</comment>
<dbReference type="AlphaFoldDB" id="A0A919PM61"/>
<dbReference type="CDD" id="cd00082">
    <property type="entry name" value="HisKA"/>
    <property type="match status" value="1"/>
</dbReference>
<evidence type="ECO:0000256" key="5">
    <source>
        <dbReference type="ARBA" id="ARBA00022553"/>
    </source>
</evidence>
<dbReference type="FunFam" id="1.10.287.130:FF:000001">
    <property type="entry name" value="Two-component sensor histidine kinase"/>
    <property type="match status" value="1"/>
</dbReference>
<dbReference type="Pfam" id="PF02518">
    <property type="entry name" value="HATPase_c"/>
    <property type="match status" value="1"/>
</dbReference>
<keyword evidence="9" id="KW-0472">Membrane</keyword>
<dbReference type="PANTHER" id="PTHR43711">
    <property type="entry name" value="TWO-COMPONENT HISTIDINE KINASE"/>
    <property type="match status" value="1"/>
</dbReference>
<dbReference type="PRINTS" id="PR00344">
    <property type="entry name" value="BCTRLSENSOR"/>
</dbReference>
<dbReference type="PROSITE" id="PS50109">
    <property type="entry name" value="HIS_KIN"/>
    <property type="match status" value="1"/>
</dbReference>
<keyword evidence="5" id="KW-0597">Phosphoprotein</keyword>